<dbReference type="InterPro" id="IPR037050">
    <property type="entry name" value="DUF1254_sf"/>
</dbReference>
<dbReference type="Pfam" id="PF06742">
    <property type="entry name" value="DUF1214"/>
    <property type="match status" value="1"/>
</dbReference>
<dbReference type="RefSeq" id="WP_315732231.1">
    <property type="nucleotide sequence ID" value="NZ_JAVYII010000003.1"/>
</dbReference>
<protein>
    <submittedName>
        <fullName evidence="4">DUF1254 domain-containing protein</fullName>
    </submittedName>
</protein>
<dbReference type="SUPFAM" id="SSF160935">
    <property type="entry name" value="VPA0735-like"/>
    <property type="match status" value="1"/>
</dbReference>
<keyword evidence="5" id="KW-1185">Reference proteome</keyword>
<feature type="compositionally biased region" description="Low complexity" evidence="1">
    <location>
        <begin position="11"/>
        <end position="24"/>
    </location>
</feature>
<comment type="caution">
    <text evidence="4">The sequence shown here is derived from an EMBL/GenBank/DDBJ whole genome shotgun (WGS) entry which is preliminary data.</text>
</comment>
<organism evidence="4 5">
    <name type="scientific">Nocardioides imazamoxiresistens</name>
    <dbReference type="NCBI Taxonomy" id="3231893"/>
    <lineage>
        <taxon>Bacteria</taxon>
        <taxon>Bacillati</taxon>
        <taxon>Actinomycetota</taxon>
        <taxon>Actinomycetes</taxon>
        <taxon>Propionibacteriales</taxon>
        <taxon>Nocardioidaceae</taxon>
        <taxon>Nocardioides</taxon>
    </lineage>
</organism>
<evidence type="ECO:0000313" key="5">
    <source>
        <dbReference type="Proteomes" id="UP001268542"/>
    </source>
</evidence>
<dbReference type="Gene3D" id="2.60.40.1610">
    <property type="entry name" value="Domain of unknown function DUF1254"/>
    <property type="match status" value="1"/>
</dbReference>
<feature type="domain" description="DUF1254" evidence="3">
    <location>
        <begin position="69"/>
        <end position="195"/>
    </location>
</feature>
<dbReference type="Proteomes" id="UP001268542">
    <property type="component" value="Unassembled WGS sequence"/>
</dbReference>
<evidence type="ECO:0000256" key="1">
    <source>
        <dbReference type="SAM" id="MobiDB-lite"/>
    </source>
</evidence>
<dbReference type="Pfam" id="PF06863">
    <property type="entry name" value="DUF1254"/>
    <property type="match status" value="1"/>
</dbReference>
<evidence type="ECO:0000313" key="4">
    <source>
        <dbReference type="EMBL" id="MDT9592797.1"/>
    </source>
</evidence>
<dbReference type="InterPro" id="IPR010679">
    <property type="entry name" value="DUF1254"/>
</dbReference>
<accession>A0ABU3PVF0</accession>
<dbReference type="InterPro" id="IPR010621">
    <property type="entry name" value="DUF1214"/>
</dbReference>
<dbReference type="InterPro" id="IPR037049">
    <property type="entry name" value="DUF1214_C_sf"/>
</dbReference>
<evidence type="ECO:0000259" key="3">
    <source>
        <dbReference type="Pfam" id="PF06863"/>
    </source>
</evidence>
<dbReference type="PANTHER" id="PTHR36509">
    <property type="entry name" value="BLL3101 PROTEIN"/>
    <property type="match status" value="1"/>
</dbReference>
<feature type="domain" description="DUF1214" evidence="2">
    <location>
        <begin position="323"/>
        <end position="424"/>
    </location>
</feature>
<sequence length="440" mass="46699">MVFRGQTPTEAVRAASAGRADALPADPEQRRLRARTLASLATVYGLPAVLQHDLLRREVWGPDASPLSTFRHERAVATPQFAGFRVPNVDTLYSSAWVDLTGGPVDVTLPDLGGRYYTLQLLDAFSNATNLSRRTAGDARRFTLVPPGATPPDDGSGRMLVQVDSRVTWVLMRIQVGADDHEVVRALQDQVALEPRGGSSIAPEAAAGDVETEVDAFLETLDAALRLQGHPPEDDALVAQLRSIGIAGTDPFDARLLDEATALGVGDGFAEAMELVSANRSLLGTPTPGGWTRVADKGSHGANHLNRAIMNYVGLGANVEEENTSFNTYVDADGQPLDGRRAYEISLDAPPDCDAFWSITLYEAATGMLYDAPDGRHGVGSASGGRGAAVSGRIVVGPDRADGDAWLPTPPGPFFLVLRIYAPGAAVVSHAWTPPPLRAR</sequence>
<dbReference type="EMBL" id="JAVYII010000003">
    <property type="protein sequence ID" value="MDT9592797.1"/>
    <property type="molecule type" value="Genomic_DNA"/>
</dbReference>
<gene>
    <name evidence="4" type="ORF">RDV89_06945</name>
</gene>
<evidence type="ECO:0000259" key="2">
    <source>
        <dbReference type="Pfam" id="PF06742"/>
    </source>
</evidence>
<reference evidence="4 5" key="1">
    <citation type="submission" date="2023-08" db="EMBL/GenBank/DDBJ databases">
        <title>Nocardioides seae sp. nov., a bacterium isolated from a soil.</title>
        <authorList>
            <person name="Wang X."/>
        </authorList>
    </citation>
    <scope>NUCLEOTIDE SEQUENCE [LARGE SCALE GENOMIC DNA]</scope>
    <source>
        <strain evidence="4 5">YZH12</strain>
    </source>
</reference>
<proteinExistence type="predicted"/>
<feature type="region of interest" description="Disordered" evidence="1">
    <location>
        <begin position="1"/>
        <end position="24"/>
    </location>
</feature>
<name>A0ABU3PVF0_9ACTN</name>
<dbReference type="PANTHER" id="PTHR36509:SF2">
    <property type="entry name" value="BLL3101 PROTEIN"/>
    <property type="match status" value="1"/>
</dbReference>
<dbReference type="Gene3D" id="2.60.120.600">
    <property type="entry name" value="Domain of unknown function DUF1214, C-terminal domain"/>
    <property type="match status" value="1"/>
</dbReference>